<keyword evidence="7" id="KW-1185">Reference proteome</keyword>
<protein>
    <recommendedName>
        <fullName evidence="8">Nitronate monooxygenase</fullName>
    </recommendedName>
</protein>
<evidence type="ECO:0000256" key="4">
    <source>
        <dbReference type="ARBA" id="ARBA00023002"/>
    </source>
</evidence>
<comment type="caution">
    <text evidence="6">The sequence shown here is derived from an EMBL/GenBank/DDBJ whole genome shotgun (WGS) entry which is preliminary data.</text>
</comment>
<evidence type="ECO:0000256" key="5">
    <source>
        <dbReference type="ARBA" id="ARBA00023033"/>
    </source>
</evidence>
<dbReference type="EMBL" id="BMYV01000002">
    <property type="protein sequence ID" value="GGX70309.1"/>
    <property type="molecule type" value="Genomic_DNA"/>
</dbReference>
<dbReference type="Gene3D" id="3.20.20.70">
    <property type="entry name" value="Aldolase class I"/>
    <property type="match status" value="1"/>
</dbReference>
<dbReference type="PANTHER" id="PTHR42747:SF4">
    <property type="entry name" value="BLR1330 PROTEIN"/>
    <property type="match status" value="1"/>
</dbReference>
<comment type="similarity">
    <text evidence="1">Belongs to the nitronate monooxygenase family. NMO class I subfamily.</text>
</comment>
<evidence type="ECO:0008006" key="8">
    <source>
        <dbReference type="Google" id="ProtNLM"/>
    </source>
</evidence>
<name>A0A918KR49_9PROT</name>
<dbReference type="InterPro" id="IPR013785">
    <property type="entry name" value="Aldolase_TIM"/>
</dbReference>
<dbReference type="InterPro" id="IPR004136">
    <property type="entry name" value="NMO"/>
</dbReference>
<keyword evidence="5" id="KW-0503">Monooxygenase</keyword>
<evidence type="ECO:0000313" key="7">
    <source>
        <dbReference type="Proteomes" id="UP000600865"/>
    </source>
</evidence>
<keyword evidence="2" id="KW-0285">Flavoprotein</keyword>
<evidence type="ECO:0000256" key="3">
    <source>
        <dbReference type="ARBA" id="ARBA00022643"/>
    </source>
</evidence>
<reference evidence="6 7" key="1">
    <citation type="journal article" date="2014" name="Int. J. Syst. Evol. Microbiol.">
        <title>Complete genome sequence of Corynebacterium casei LMG S-19264T (=DSM 44701T), isolated from a smear-ripened cheese.</title>
        <authorList>
            <consortium name="US DOE Joint Genome Institute (JGI-PGF)"/>
            <person name="Walter F."/>
            <person name="Albersmeier A."/>
            <person name="Kalinowski J."/>
            <person name="Ruckert C."/>
        </authorList>
    </citation>
    <scope>NUCLEOTIDE SEQUENCE [LARGE SCALE GENOMIC DNA]</scope>
    <source>
        <strain evidence="6 7">KCTC 23968</strain>
    </source>
</reference>
<dbReference type="RefSeq" id="WP_189585257.1">
    <property type="nucleotide sequence ID" value="NZ_BMYV01000002.1"/>
</dbReference>
<sequence length="312" mass="33052">MATKLKSSASALFDNLKLPVIAAPMFLVSGPTLVKACRREGVIGSFPFPNARTIETLDGWLDDLRRSAILTDAPLAVNLTTHRSYDRLADEIALIENHKPEIVITALGGPEPVLDVVHRYGGKVIADVNSVKYARKAIEKGVDGLALVSAGAGGHTGHMSGFAFVSEVRDIFDGLVILAGGIGTGAAIRAAEIAGADLCYMGTTFIAAEESIATAEYKEMLVKAGFEDLVLSDALTGAKAYYLRQSLEKMGYDPDNMAAGSGLDLSDSQSQIKAWRDVWSAGHGVGSVKSVEPAAKIIARLKHEYDEACKTA</sequence>
<dbReference type="Proteomes" id="UP000600865">
    <property type="component" value="Unassembled WGS sequence"/>
</dbReference>
<dbReference type="CDD" id="cd04730">
    <property type="entry name" value="NPD_like"/>
    <property type="match status" value="1"/>
</dbReference>
<dbReference type="AlphaFoldDB" id="A0A918KR49"/>
<accession>A0A918KR49</accession>
<keyword evidence="3" id="KW-0288">FMN</keyword>
<dbReference type="PANTHER" id="PTHR42747">
    <property type="entry name" value="NITRONATE MONOOXYGENASE-RELATED"/>
    <property type="match status" value="1"/>
</dbReference>
<evidence type="ECO:0000256" key="2">
    <source>
        <dbReference type="ARBA" id="ARBA00022630"/>
    </source>
</evidence>
<dbReference type="SUPFAM" id="SSF51412">
    <property type="entry name" value="Inosine monophosphate dehydrogenase (IMPDH)"/>
    <property type="match status" value="1"/>
</dbReference>
<keyword evidence="4" id="KW-0560">Oxidoreductase</keyword>
<evidence type="ECO:0000256" key="1">
    <source>
        <dbReference type="ARBA" id="ARBA00009881"/>
    </source>
</evidence>
<dbReference type="GO" id="GO:0018580">
    <property type="term" value="F:nitronate monooxygenase activity"/>
    <property type="evidence" value="ECO:0007669"/>
    <property type="project" value="InterPro"/>
</dbReference>
<evidence type="ECO:0000313" key="6">
    <source>
        <dbReference type="EMBL" id="GGX70309.1"/>
    </source>
</evidence>
<organism evidence="6 7">
    <name type="scientific">Litorimonas cladophorae</name>
    <dbReference type="NCBI Taxonomy" id="1220491"/>
    <lineage>
        <taxon>Bacteria</taxon>
        <taxon>Pseudomonadati</taxon>
        <taxon>Pseudomonadota</taxon>
        <taxon>Alphaproteobacteria</taxon>
        <taxon>Maricaulales</taxon>
        <taxon>Robiginitomaculaceae</taxon>
    </lineage>
</organism>
<proteinExistence type="inferred from homology"/>
<gene>
    <name evidence="6" type="ORF">GCM10011309_20490</name>
</gene>
<dbReference type="Pfam" id="PF03060">
    <property type="entry name" value="NMO"/>
    <property type="match status" value="1"/>
</dbReference>